<proteinExistence type="predicted"/>
<dbReference type="EMBL" id="CP036267">
    <property type="protein sequence ID" value="QDT34139.1"/>
    <property type="molecule type" value="Genomic_DNA"/>
</dbReference>
<evidence type="ECO:0000256" key="1">
    <source>
        <dbReference type="SAM" id="MobiDB-lite"/>
    </source>
</evidence>
<dbReference type="AlphaFoldDB" id="A0A517QRA3"/>
<reference evidence="2 3" key="1">
    <citation type="submission" date="2019-02" db="EMBL/GenBank/DDBJ databases">
        <title>Deep-cultivation of Planctomycetes and their phenomic and genomic characterization uncovers novel biology.</title>
        <authorList>
            <person name="Wiegand S."/>
            <person name="Jogler M."/>
            <person name="Boedeker C."/>
            <person name="Pinto D."/>
            <person name="Vollmers J."/>
            <person name="Rivas-Marin E."/>
            <person name="Kohn T."/>
            <person name="Peeters S.H."/>
            <person name="Heuer A."/>
            <person name="Rast P."/>
            <person name="Oberbeckmann S."/>
            <person name="Bunk B."/>
            <person name="Jeske O."/>
            <person name="Meyerdierks A."/>
            <person name="Storesund J.E."/>
            <person name="Kallscheuer N."/>
            <person name="Luecker S."/>
            <person name="Lage O.M."/>
            <person name="Pohl T."/>
            <person name="Merkel B.J."/>
            <person name="Hornburger P."/>
            <person name="Mueller R.-W."/>
            <person name="Bruemmer F."/>
            <person name="Labrenz M."/>
            <person name="Spormann A.M."/>
            <person name="Op den Camp H."/>
            <person name="Overmann J."/>
            <person name="Amann R."/>
            <person name="Jetten M.S.M."/>
            <person name="Mascher T."/>
            <person name="Medema M.H."/>
            <person name="Devos D.P."/>
            <person name="Kaster A.-K."/>
            <person name="Ovreas L."/>
            <person name="Rohde M."/>
            <person name="Galperin M.Y."/>
            <person name="Jogler C."/>
        </authorList>
    </citation>
    <scope>NUCLEOTIDE SEQUENCE [LARGE SCALE GENOMIC DNA]</scope>
    <source>
        <strain evidence="2 3">Mal48</strain>
    </source>
</reference>
<accession>A0A517QRA3</accession>
<evidence type="ECO:0000313" key="2">
    <source>
        <dbReference type="EMBL" id="QDT34139.1"/>
    </source>
</evidence>
<dbReference type="RefSeq" id="WP_145201600.1">
    <property type="nucleotide sequence ID" value="NZ_CP036267.1"/>
</dbReference>
<dbReference type="Proteomes" id="UP000315724">
    <property type="component" value="Chromosome"/>
</dbReference>
<protein>
    <submittedName>
        <fullName evidence="2">Uncharacterized protein</fullName>
    </submittedName>
</protein>
<keyword evidence="3" id="KW-1185">Reference proteome</keyword>
<organism evidence="2 3">
    <name type="scientific">Thalassoglobus polymorphus</name>
    <dbReference type="NCBI Taxonomy" id="2527994"/>
    <lineage>
        <taxon>Bacteria</taxon>
        <taxon>Pseudomonadati</taxon>
        <taxon>Planctomycetota</taxon>
        <taxon>Planctomycetia</taxon>
        <taxon>Planctomycetales</taxon>
        <taxon>Planctomycetaceae</taxon>
        <taxon>Thalassoglobus</taxon>
    </lineage>
</organism>
<evidence type="ECO:0000313" key="3">
    <source>
        <dbReference type="Proteomes" id="UP000315724"/>
    </source>
</evidence>
<gene>
    <name evidence="2" type="ORF">Mal48_33990</name>
</gene>
<dbReference type="OrthoDB" id="215235at2"/>
<feature type="region of interest" description="Disordered" evidence="1">
    <location>
        <begin position="128"/>
        <end position="154"/>
    </location>
</feature>
<dbReference type="KEGG" id="tpol:Mal48_33990"/>
<name>A0A517QRA3_9PLAN</name>
<feature type="compositionally biased region" description="Low complexity" evidence="1">
    <location>
        <begin position="134"/>
        <end position="148"/>
    </location>
</feature>
<sequence>MSEVQSESNTLGQQILDQVDAIITNCELNRKPLEIDPARNELFLLFVKAEAAGLVGEDSEPDISADGICKSLSQRWGLQAAAQDSVVNQTRLNSEQLEKMRSLWSVMRMWMEWTYAWERWGEFHGAAGEEVRQSEAQTETASQEASEAASDEGP</sequence>